<keyword evidence="6" id="KW-1185">Reference proteome</keyword>
<keyword evidence="3" id="KW-0804">Transcription</keyword>
<dbReference type="GO" id="GO:0003677">
    <property type="term" value="F:DNA binding"/>
    <property type="evidence" value="ECO:0007669"/>
    <property type="project" value="UniProtKB-KW"/>
</dbReference>
<dbReference type="SUPFAM" id="SSF53822">
    <property type="entry name" value="Periplasmic binding protein-like I"/>
    <property type="match status" value="1"/>
</dbReference>
<keyword evidence="2 5" id="KW-0238">DNA-binding</keyword>
<sequence length="344" mass="36968">MAVTEPPERPTQRDIARRAGVSTATVSYVLSGRRGGAKPPPEETRQRVMRAVAEVGYQVDHAGRSLRRRRSDLIALMYPAPSSPWSDRLAEQMQEAAAERGLGVVALPMSGSAAGGALLRVLRERYVDGAVLLPDCPVDPDEIAVLARQGLSLVVFDDDLDPDGFDVVRQGRGRACRDAVEHLVAAGHRRIAYLGHPGEDRWRTARSVKLRSYRQVLQEHGIGVAPDLVLPVADSRPDAYAAVRGLLRRAEPPTAVVSATDRAAIDAVWAARDHGTAVPGGLAVTGIGNIPEGLVIKPSLTTVGAREFDFSAQVARLFERLDAAAALPGEVMAARWELIVRESA</sequence>
<dbReference type="Pfam" id="PF13377">
    <property type="entry name" value="Peripla_BP_3"/>
    <property type="match status" value="1"/>
</dbReference>
<feature type="domain" description="HTH lacI-type" evidence="4">
    <location>
        <begin position="10"/>
        <end position="68"/>
    </location>
</feature>
<keyword evidence="1" id="KW-0805">Transcription regulation</keyword>
<dbReference type="PANTHER" id="PTHR30146">
    <property type="entry name" value="LACI-RELATED TRANSCRIPTIONAL REPRESSOR"/>
    <property type="match status" value="1"/>
</dbReference>
<dbReference type="EMBL" id="JAVREK010000004">
    <property type="protein sequence ID" value="MDT0301692.1"/>
    <property type="molecule type" value="Genomic_DNA"/>
</dbReference>
<evidence type="ECO:0000259" key="4">
    <source>
        <dbReference type="PROSITE" id="PS50932"/>
    </source>
</evidence>
<dbReference type="SMART" id="SM00354">
    <property type="entry name" value="HTH_LACI"/>
    <property type="match status" value="1"/>
</dbReference>
<evidence type="ECO:0000313" key="5">
    <source>
        <dbReference type="EMBL" id="MDT0301692.1"/>
    </source>
</evidence>
<dbReference type="Proteomes" id="UP001183226">
    <property type="component" value="Unassembled WGS sequence"/>
</dbReference>
<dbReference type="CDD" id="cd01392">
    <property type="entry name" value="HTH_LacI"/>
    <property type="match status" value="1"/>
</dbReference>
<gene>
    <name evidence="5" type="ORF">RM446_06135</name>
</gene>
<dbReference type="Gene3D" id="1.10.260.40">
    <property type="entry name" value="lambda repressor-like DNA-binding domains"/>
    <property type="match status" value="1"/>
</dbReference>
<dbReference type="CDD" id="cd06267">
    <property type="entry name" value="PBP1_LacI_sugar_binding-like"/>
    <property type="match status" value="1"/>
</dbReference>
<dbReference type="SUPFAM" id="SSF47413">
    <property type="entry name" value="lambda repressor-like DNA-binding domains"/>
    <property type="match status" value="1"/>
</dbReference>
<name>A0ABU2KQY7_9ACTN</name>
<evidence type="ECO:0000256" key="2">
    <source>
        <dbReference type="ARBA" id="ARBA00023125"/>
    </source>
</evidence>
<comment type="caution">
    <text evidence="5">The sequence shown here is derived from an EMBL/GenBank/DDBJ whole genome shotgun (WGS) entry which is preliminary data.</text>
</comment>
<dbReference type="PANTHER" id="PTHR30146:SF109">
    <property type="entry name" value="HTH-TYPE TRANSCRIPTIONAL REGULATOR GALS"/>
    <property type="match status" value="1"/>
</dbReference>
<dbReference type="InterPro" id="IPR010982">
    <property type="entry name" value="Lambda_DNA-bd_dom_sf"/>
</dbReference>
<evidence type="ECO:0000256" key="3">
    <source>
        <dbReference type="ARBA" id="ARBA00023163"/>
    </source>
</evidence>
<reference evidence="6" key="1">
    <citation type="submission" date="2023-07" db="EMBL/GenBank/DDBJ databases">
        <title>30 novel species of actinomycetes from the DSMZ collection.</title>
        <authorList>
            <person name="Nouioui I."/>
        </authorList>
    </citation>
    <scope>NUCLEOTIDE SEQUENCE [LARGE SCALE GENOMIC DNA]</scope>
    <source>
        <strain evidence="6">DSM 45055</strain>
    </source>
</reference>
<dbReference type="Gene3D" id="3.40.50.2300">
    <property type="match status" value="2"/>
</dbReference>
<dbReference type="InterPro" id="IPR000843">
    <property type="entry name" value="HTH_LacI"/>
</dbReference>
<evidence type="ECO:0000256" key="1">
    <source>
        <dbReference type="ARBA" id="ARBA00023015"/>
    </source>
</evidence>
<dbReference type="RefSeq" id="WP_311544136.1">
    <property type="nucleotide sequence ID" value="NZ_JAVREK010000004.1"/>
</dbReference>
<organism evidence="5 6">
    <name type="scientific">Streptomonospora wellingtoniae</name>
    <dbReference type="NCBI Taxonomy" id="3075544"/>
    <lineage>
        <taxon>Bacteria</taxon>
        <taxon>Bacillati</taxon>
        <taxon>Actinomycetota</taxon>
        <taxon>Actinomycetes</taxon>
        <taxon>Streptosporangiales</taxon>
        <taxon>Nocardiopsidaceae</taxon>
        <taxon>Streptomonospora</taxon>
    </lineage>
</organism>
<accession>A0ABU2KQY7</accession>
<protein>
    <submittedName>
        <fullName evidence="5">LacI family DNA-binding transcriptional regulator</fullName>
    </submittedName>
</protein>
<proteinExistence type="predicted"/>
<dbReference type="InterPro" id="IPR028082">
    <property type="entry name" value="Peripla_BP_I"/>
</dbReference>
<dbReference type="PROSITE" id="PS50932">
    <property type="entry name" value="HTH_LACI_2"/>
    <property type="match status" value="1"/>
</dbReference>
<dbReference type="Pfam" id="PF00356">
    <property type="entry name" value="LacI"/>
    <property type="match status" value="1"/>
</dbReference>
<dbReference type="InterPro" id="IPR046335">
    <property type="entry name" value="LacI/GalR-like_sensor"/>
</dbReference>
<evidence type="ECO:0000313" key="6">
    <source>
        <dbReference type="Proteomes" id="UP001183226"/>
    </source>
</evidence>